<keyword evidence="2" id="KW-1185">Reference proteome</keyword>
<reference evidence="2" key="1">
    <citation type="journal article" date="2019" name="Int. J. Syst. Evol. Microbiol.">
        <title>The Global Catalogue of Microorganisms (GCM) 10K type strain sequencing project: providing services to taxonomists for standard genome sequencing and annotation.</title>
        <authorList>
            <consortium name="The Broad Institute Genomics Platform"/>
            <consortium name="The Broad Institute Genome Sequencing Center for Infectious Disease"/>
            <person name="Wu L."/>
            <person name="Ma J."/>
        </authorList>
    </citation>
    <scope>NUCLEOTIDE SEQUENCE [LARGE SCALE GENOMIC DNA]</scope>
    <source>
        <strain evidence="2">KCTC 12847</strain>
    </source>
</reference>
<comment type="caution">
    <text evidence="1">The sequence shown here is derived from an EMBL/GenBank/DDBJ whole genome shotgun (WGS) entry which is preliminary data.</text>
</comment>
<protein>
    <submittedName>
        <fullName evidence="1">Uncharacterized protein</fullName>
    </submittedName>
</protein>
<organism evidence="1 2">
    <name type="scientific">Modicisalibacter luteus</name>
    <dbReference type="NCBI Taxonomy" id="453962"/>
    <lineage>
        <taxon>Bacteria</taxon>
        <taxon>Pseudomonadati</taxon>
        <taxon>Pseudomonadota</taxon>
        <taxon>Gammaproteobacteria</taxon>
        <taxon>Oceanospirillales</taxon>
        <taxon>Halomonadaceae</taxon>
        <taxon>Modicisalibacter</taxon>
    </lineage>
</organism>
<gene>
    <name evidence="1" type="ORF">ACFOEI_16495</name>
</gene>
<evidence type="ECO:0000313" key="2">
    <source>
        <dbReference type="Proteomes" id="UP001595640"/>
    </source>
</evidence>
<name>A0ABV7M463_9GAMM</name>
<dbReference type="Proteomes" id="UP001595640">
    <property type="component" value="Unassembled WGS sequence"/>
</dbReference>
<proteinExistence type="predicted"/>
<dbReference type="EMBL" id="JBHRUH010000031">
    <property type="protein sequence ID" value="MFC3293653.1"/>
    <property type="molecule type" value="Genomic_DNA"/>
</dbReference>
<sequence length="67" mass="7395">MVKLTVPSHRSRRARAAAHRAMAFAALASNSSECVRYRRYHAHMRLVEALSRAADCDGSSAPREVNA</sequence>
<evidence type="ECO:0000313" key="1">
    <source>
        <dbReference type="EMBL" id="MFC3293653.1"/>
    </source>
</evidence>
<accession>A0ABV7M463</accession>
<dbReference type="RefSeq" id="WP_019017921.1">
    <property type="nucleotide sequence ID" value="NZ_BMXD01000001.1"/>
</dbReference>